<reference evidence="1" key="2">
    <citation type="submission" date="2023-06" db="EMBL/GenBank/DDBJ databases">
        <authorList>
            <consortium name="Lawrence Berkeley National Laboratory"/>
            <person name="Mondo S.J."/>
            <person name="Hensen N."/>
            <person name="Bonometti L."/>
            <person name="Westerberg I."/>
            <person name="Brannstrom I.O."/>
            <person name="Guillou S."/>
            <person name="Cros-Aarteil S."/>
            <person name="Calhoun S."/>
            <person name="Haridas S."/>
            <person name="Kuo A."/>
            <person name="Pangilinan J."/>
            <person name="Riley R."/>
            <person name="Labutti K."/>
            <person name="Andreopoulos B."/>
            <person name="Lipzen A."/>
            <person name="Chen C."/>
            <person name="Yanf M."/>
            <person name="Daum C."/>
            <person name="Ng V."/>
            <person name="Clum A."/>
            <person name="Steindorff A."/>
            <person name="Ohm R."/>
            <person name="Martin F."/>
            <person name="Silar P."/>
            <person name="Natvig D."/>
            <person name="Lalanne C."/>
            <person name="Gautier V."/>
            <person name="Ament-Velasquez S.L."/>
            <person name="Kruys A."/>
            <person name="Hutchinson M.I."/>
            <person name="Powell A.J."/>
            <person name="Barry K."/>
            <person name="Miller A.N."/>
            <person name="Grigoriev I.V."/>
            <person name="Debuchy R."/>
            <person name="Gladieux P."/>
            <person name="Thoren M.H."/>
            <person name="Johannesson H."/>
        </authorList>
    </citation>
    <scope>NUCLEOTIDE SEQUENCE</scope>
    <source>
        <strain evidence="1">CBS 333.67</strain>
    </source>
</reference>
<name>A0AAJ0GKQ0_9PEZI</name>
<sequence length="94" mass="10381">MAYRCWMRQAGSQHPRFSVLYVVLAVARLSVRCAMLTSRTPLDRDAGNVYTSETRHEKIGAAATGQSGDSHEDAAREFRLCGFRTIATTLAVSM</sequence>
<protein>
    <submittedName>
        <fullName evidence="1">Uncharacterized protein</fullName>
    </submittedName>
</protein>
<dbReference type="RefSeq" id="XP_062717457.1">
    <property type="nucleotide sequence ID" value="XM_062864049.1"/>
</dbReference>
<accession>A0AAJ0GKQ0</accession>
<dbReference type="EMBL" id="JAUDZG010000008">
    <property type="protein sequence ID" value="KAK3301677.1"/>
    <property type="molecule type" value="Genomic_DNA"/>
</dbReference>
<organism evidence="1 2">
    <name type="scientific">Chaetomium strumarium</name>
    <dbReference type="NCBI Taxonomy" id="1170767"/>
    <lineage>
        <taxon>Eukaryota</taxon>
        <taxon>Fungi</taxon>
        <taxon>Dikarya</taxon>
        <taxon>Ascomycota</taxon>
        <taxon>Pezizomycotina</taxon>
        <taxon>Sordariomycetes</taxon>
        <taxon>Sordariomycetidae</taxon>
        <taxon>Sordariales</taxon>
        <taxon>Chaetomiaceae</taxon>
        <taxon>Chaetomium</taxon>
    </lineage>
</organism>
<proteinExistence type="predicted"/>
<evidence type="ECO:0000313" key="1">
    <source>
        <dbReference type="EMBL" id="KAK3301677.1"/>
    </source>
</evidence>
<keyword evidence="2" id="KW-1185">Reference proteome</keyword>
<gene>
    <name evidence="1" type="ORF">B0T15DRAFT_320924</name>
</gene>
<dbReference type="Proteomes" id="UP001273166">
    <property type="component" value="Unassembled WGS sequence"/>
</dbReference>
<dbReference type="AlphaFoldDB" id="A0AAJ0GKQ0"/>
<dbReference type="GeneID" id="87882878"/>
<reference evidence="1" key="1">
    <citation type="journal article" date="2023" name="Mol. Phylogenet. Evol.">
        <title>Genome-scale phylogeny and comparative genomics of the fungal order Sordariales.</title>
        <authorList>
            <person name="Hensen N."/>
            <person name="Bonometti L."/>
            <person name="Westerberg I."/>
            <person name="Brannstrom I.O."/>
            <person name="Guillou S."/>
            <person name="Cros-Aarteil S."/>
            <person name="Calhoun S."/>
            <person name="Haridas S."/>
            <person name="Kuo A."/>
            <person name="Mondo S."/>
            <person name="Pangilinan J."/>
            <person name="Riley R."/>
            <person name="LaButti K."/>
            <person name="Andreopoulos B."/>
            <person name="Lipzen A."/>
            <person name="Chen C."/>
            <person name="Yan M."/>
            <person name="Daum C."/>
            <person name="Ng V."/>
            <person name="Clum A."/>
            <person name="Steindorff A."/>
            <person name="Ohm R.A."/>
            <person name="Martin F."/>
            <person name="Silar P."/>
            <person name="Natvig D.O."/>
            <person name="Lalanne C."/>
            <person name="Gautier V."/>
            <person name="Ament-Velasquez S.L."/>
            <person name="Kruys A."/>
            <person name="Hutchinson M.I."/>
            <person name="Powell A.J."/>
            <person name="Barry K."/>
            <person name="Miller A.N."/>
            <person name="Grigoriev I.V."/>
            <person name="Debuchy R."/>
            <person name="Gladieux P."/>
            <person name="Hiltunen Thoren M."/>
            <person name="Johannesson H."/>
        </authorList>
    </citation>
    <scope>NUCLEOTIDE SEQUENCE</scope>
    <source>
        <strain evidence="1">CBS 333.67</strain>
    </source>
</reference>
<evidence type="ECO:0000313" key="2">
    <source>
        <dbReference type="Proteomes" id="UP001273166"/>
    </source>
</evidence>
<comment type="caution">
    <text evidence="1">The sequence shown here is derived from an EMBL/GenBank/DDBJ whole genome shotgun (WGS) entry which is preliminary data.</text>
</comment>